<reference evidence="3" key="2">
    <citation type="submission" date="2025-09" db="UniProtKB">
        <authorList>
            <consortium name="Ensembl"/>
        </authorList>
    </citation>
    <scope>IDENTIFICATION</scope>
</reference>
<evidence type="ECO:0000259" key="2">
    <source>
        <dbReference type="Pfam" id="PF17919"/>
    </source>
</evidence>
<dbReference type="Ensembl" id="ENSMAMT00000015180.2">
    <property type="protein sequence ID" value="ENSMAMP00000014768.1"/>
    <property type="gene ID" value="ENSMAMG00000010029.2"/>
</dbReference>
<proteinExistence type="predicted"/>
<evidence type="ECO:0000313" key="3">
    <source>
        <dbReference type="Ensembl" id="ENSMAMP00000014768.1"/>
    </source>
</evidence>
<dbReference type="AlphaFoldDB" id="A0A3Q3LKU0"/>
<dbReference type="InterPro" id="IPR043502">
    <property type="entry name" value="DNA/RNA_pol_sf"/>
</dbReference>
<name>A0A3Q3LKU0_9TELE</name>
<protein>
    <recommendedName>
        <fullName evidence="2">Reverse transcriptase/retrotransposon-derived protein RNase H-like domain-containing protein</fullName>
    </recommendedName>
</protein>
<evidence type="ECO:0000256" key="1">
    <source>
        <dbReference type="SAM" id="Phobius"/>
    </source>
</evidence>
<organism evidence="3 4">
    <name type="scientific">Mastacembelus armatus</name>
    <name type="common">zig-zag eel</name>
    <dbReference type="NCBI Taxonomy" id="205130"/>
    <lineage>
        <taxon>Eukaryota</taxon>
        <taxon>Metazoa</taxon>
        <taxon>Chordata</taxon>
        <taxon>Craniata</taxon>
        <taxon>Vertebrata</taxon>
        <taxon>Euteleostomi</taxon>
        <taxon>Actinopterygii</taxon>
        <taxon>Neopterygii</taxon>
        <taxon>Teleostei</taxon>
        <taxon>Neoteleostei</taxon>
        <taxon>Acanthomorphata</taxon>
        <taxon>Anabantaria</taxon>
        <taxon>Synbranchiformes</taxon>
        <taxon>Mastacembelidae</taxon>
        <taxon>Mastacembelus</taxon>
    </lineage>
</organism>
<reference evidence="3" key="1">
    <citation type="submission" date="2025-08" db="UniProtKB">
        <authorList>
            <consortium name="Ensembl"/>
        </authorList>
    </citation>
    <scope>IDENTIFICATION</scope>
</reference>
<dbReference type="Proteomes" id="UP000261640">
    <property type="component" value="Unplaced"/>
</dbReference>
<keyword evidence="1" id="KW-1133">Transmembrane helix</keyword>
<dbReference type="SUPFAM" id="SSF56672">
    <property type="entry name" value="DNA/RNA polymerases"/>
    <property type="match status" value="1"/>
</dbReference>
<dbReference type="InterPro" id="IPR041577">
    <property type="entry name" value="RT_RNaseH_2"/>
</dbReference>
<dbReference type="InterPro" id="IPR051320">
    <property type="entry name" value="Viral_Replic_Matur_Polypro"/>
</dbReference>
<evidence type="ECO:0000313" key="4">
    <source>
        <dbReference type="Proteomes" id="UP000261640"/>
    </source>
</evidence>
<dbReference type="Gene3D" id="3.10.20.370">
    <property type="match status" value="1"/>
</dbReference>
<keyword evidence="4" id="KW-1185">Reference proteome</keyword>
<keyword evidence="1" id="KW-0472">Membrane</keyword>
<dbReference type="PANTHER" id="PTHR33064:SF37">
    <property type="entry name" value="RIBONUCLEASE H"/>
    <property type="match status" value="1"/>
</dbReference>
<dbReference type="STRING" id="205130.ENSMAMP00000014768"/>
<sequence length="119" mass="13049">MDAPLSSLIHCNSLQPHNTVTWTPEAEKACTDMKVALQIAPTLGLPDPTQPFVQTVDEKNCCMIYLLLQQHGGKLRPVAYFSSKLDPVAAGLPHSPRKGKILTLVLLMLVLLSVLNMLF</sequence>
<keyword evidence="1" id="KW-0812">Transmembrane</keyword>
<feature type="transmembrane region" description="Helical" evidence="1">
    <location>
        <begin position="101"/>
        <end position="118"/>
    </location>
</feature>
<dbReference type="Pfam" id="PF17919">
    <property type="entry name" value="RT_RNaseH_2"/>
    <property type="match status" value="1"/>
</dbReference>
<accession>A0A3Q3LKU0</accession>
<dbReference type="InParanoid" id="A0A3Q3LKU0"/>
<feature type="domain" description="Reverse transcriptase/retrotransposon-derived protein RNase H-like" evidence="2">
    <location>
        <begin position="22"/>
        <end position="88"/>
    </location>
</feature>
<dbReference type="PANTHER" id="PTHR33064">
    <property type="entry name" value="POL PROTEIN"/>
    <property type="match status" value="1"/>
</dbReference>
<dbReference type="GeneTree" id="ENSGT01130000280670"/>